<dbReference type="KEGG" id="tsq:D3A95_01425"/>
<keyword evidence="2" id="KW-1185">Reference proteome</keyword>
<dbReference type="GO" id="GO:0006355">
    <property type="term" value="P:regulation of DNA-templated transcription"/>
    <property type="evidence" value="ECO:0007669"/>
    <property type="project" value="InterPro"/>
</dbReference>
<dbReference type="AlphaFoldDB" id="A0A3B7M9L7"/>
<dbReference type="Proteomes" id="UP000261812">
    <property type="component" value="Chromosome"/>
</dbReference>
<sequence>MELRVGQGWRVGWRKDQFYAGLVGAEDWATELTREEFKAFVDLFCQLHEQLLAIAPELMPEEMITLSGSNNAVHLELEGYPHAYRLHLIVLGDRRVEGTWPAPVPPDFLLTCCELQHRIAEGQSLE</sequence>
<gene>
    <name evidence="1" type="ORF">D3A95_01425</name>
</gene>
<dbReference type="Gene3D" id="2.30.31.10">
    <property type="entry name" value="Transcriptional Coactivator Pc4, Chain A"/>
    <property type="match status" value="1"/>
</dbReference>
<name>A0A3B7M9L7_9CYAN</name>
<dbReference type="InterPro" id="IPR009044">
    <property type="entry name" value="ssDNA-bd_transcriptional_reg"/>
</dbReference>
<dbReference type="Pfam" id="PF08848">
    <property type="entry name" value="DUF1818"/>
    <property type="match status" value="1"/>
</dbReference>
<reference evidence="2" key="1">
    <citation type="submission" date="2018-09" db="EMBL/GenBank/DDBJ databases">
        <title>Complete genome sequence of thermophilic cyanobacteria strain Thermosynechococcus elongatus PKUAC-SCTE542.</title>
        <authorList>
            <person name="Liang Y."/>
            <person name="Tang J."/>
            <person name="Daroch M."/>
        </authorList>
    </citation>
    <scope>NUCLEOTIDE SEQUENCE [LARGE SCALE GENOMIC DNA]</scope>
    <source>
        <strain evidence="2">E542</strain>
    </source>
</reference>
<protein>
    <submittedName>
        <fullName evidence="1">DUF1818 family protein</fullName>
    </submittedName>
</protein>
<dbReference type="SUPFAM" id="SSF54447">
    <property type="entry name" value="ssDNA-binding transcriptional regulator domain"/>
    <property type="match status" value="1"/>
</dbReference>
<organism evidence="1 2">
    <name type="scientific">Thermosynechococcus sichuanensis E542</name>
    <dbReference type="NCBI Taxonomy" id="2016101"/>
    <lineage>
        <taxon>Bacteria</taxon>
        <taxon>Bacillati</taxon>
        <taxon>Cyanobacteriota</taxon>
        <taxon>Cyanophyceae</taxon>
        <taxon>Acaryochloridales</taxon>
        <taxon>Thermosynechococcaceae</taxon>
        <taxon>Thermosynechococcus</taxon>
        <taxon>Thermosynechococcus sichuanensis</taxon>
    </lineage>
</organism>
<proteinExistence type="predicted"/>
<accession>A0A3B7M9L7</accession>
<dbReference type="GO" id="GO:0003677">
    <property type="term" value="F:DNA binding"/>
    <property type="evidence" value="ECO:0007669"/>
    <property type="project" value="InterPro"/>
</dbReference>
<evidence type="ECO:0000313" key="1">
    <source>
        <dbReference type="EMBL" id="AXY67309.1"/>
    </source>
</evidence>
<dbReference type="EMBL" id="CP032152">
    <property type="protein sequence ID" value="AXY67309.1"/>
    <property type="molecule type" value="Genomic_DNA"/>
</dbReference>
<evidence type="ECO:0000313" key="2">
    <source>
        <dbReference type="Proteomes" id="UP000261812"/>
    </source>
</evidence>
<dbReference type="RefSeq" id="WP_181495710.1">
    <property type="nucleotide sequence ID" value="NZ_CP032152.1"/>
</dbReference>
<dbReference type="InterPro" id="IPR014947">
    <property type="entry name" value="DUF1818"/>
</dbReference>